<keyword evidence="1" id="KW-0175">Coiled coil</keyword>
<evidence type="ECO:0008006" key="4">
    <source>
        <dbReference type="Google" id="ProtNLM"/>
    </source>
</evidence>
<proteinExistence type="predicted"/>
<comment type="caution">
    <text evidence="2">The sequence shown here is derived from an EMBL/GenBank/DDBJ whole genome shotgun (WGS) entry which is preliminary data.</text>
</comment>
<evidence type="ECO:0000313" key="3">
    <source>
        <dbReference type="Proteomes" id="UP001430848"/>
    </source>
</evidence>
<protein>
    <recommendedName>
        <fullName evidence="4">MEI5 protein</fullName>
    </recommendedName>
</protein>
<name>A0ABR1PLD7_DIAER</name>
<dbReference type="EMBL" id="JAKNSF020000004">
    <property type="protein sequence ID" value="KAK7739426.1"/>
    <property type="molecule type" value="Genomic_DNA"/>
</dbReference>
<accession>A0ABR1PLD7</accession>
<reference evidence="2 3" key="1">
    <citation type="submission" date="2024-02" db="EMBL/GenBank/DDBJ databases">
        <title>De novo assembly and annotation of 12 fungi associated with fruit tree decline syndrome in Ontario, Canada.</title>
        <authorList>
            <person name="Sulman M."/>
            <person name="Ellouze W."/>
            <person name="Ilyukhin E."/>
        </authorList>
    </citation>
    <scope>NUCLEOTIDE SEQUENCE [LARGE SCALE GENOMIC DNA]</scope>
    <source>
        <strain evidence="2 3">M169</strain>
    </source>
</reference>
<evidence type="ECO:0000313" key="2">
    <source>
        <dbReference type="EMBL" id="KAK7739426.1"/>
    </source>
</evidence>
<gene>
    <name evidence="2" type="ORF">SLS63_001770</name>
</gene>
<evidence type="ECO:0000256" key="1">
    <source>
        <dbReference type="SAM" id="Coils"/>
    </source>
</evidence>
<dbReference type="Proteomes" id="UP001430848">
    <property type="component" value="Unassembled WGS sequence"/>
</dbReference>
<organism evidence="2 3">
    <name type="scientific">Diaporthe eres</name>
    <name type="common">Phomopsis oblonga</name>
    <dbReference type="NCBI Taxonomy" id="83184"/>
    <lineage>
        <taxon>Eukaryota</taxon>
        <taxon>Fungi</taxon>
        <taxon>Dikarya</taxon>
        <taxon>Ascomycota</taxon>
        <taxon>Pezizomycotina</taxon>
        <taxon>Sordariomycetes</taxon>
        <taxon>Sordariomycetidae</taxon>
        <taxon>Diaporthales</taxon>
        <taxon>Diaporthaceae</taxon>
        <taxon>Diaporthe</taxon>
        <taxon>Diaporthe eres species complex</taxon>
    </lineage>
</organism>
<keyword evidence="3" id="KW-1185">Reference proteome</keyword>
<sequence>MISTQQRLTETWVRLAKQLTSSKDYQDIAGLVAKTDVLALQNEKLERELQDALTAETRNLNAIQKVKNENTAMKDACLQKASEVKTAQAKESQAQLQLEKAQKEVAALKQELDANASKISDTLKSKLEKEAQIRTLTDKLEKMAESFRQTEADLKKTNQMNMGQLKKVLDTTTEELTNLKALAMPLKVQTDKRIPSKQLSTMFDDAYQLVAHFFGQLELSDYTFSTVSWHRLTELECLEGIPLPPTNSVAAKQMRVAAVLRLLAEAASSHICQPIHIPHRGTAVADLLDTIDQLDPRRARYVRSVLLSIDPGQQEEFGKKRATTACKDVYDSVSFMLEDRKTFGRTLLEWFDKVCNTWRSFQQLEVRYQALFESKNEDLVPEEWEPLPEPFVLPAQTQGQAVNGATPGGVYMKPNPKVKLELVNIAAQIWPAFLVITTAGKLEPLKAGYVLLKTQTAAADQELSSHASPETNLDMHRMGRGQRWEIIPANGANNTRERLDTFLC</sequence>
<feature type="coiled-coil region" evidence="1">
    <location>
        <begin position="84"/>
        <end position="182"/>
    </location>
</feature>